<protein>
    <recommendedName>
        <fullName evidence="5">KES1-involved in ergosterol biosynthesis</fullName>
    </recommendedName>
</protein>
<dbReference type="AlphaFoldDB" id="A0A8H4JN77"/>
<reference evidence="3" key="1">
    <citation type="submission" date="2020-01" db="EMBL/GenBank/DDBJ databases">
        <title>Identification and distribution of gene clusters putatively required for synthesis of sphingolipid metabolism inhibitors in phylogenetically diverse species of the filamentous fungus Fusarium.</title>
        <authorList>
            <person name="Kim H.-S."/>
            <person name="Busman M."/>
            <person name="Brown D.W."/>
            <person name="Divon H."/>
            <person name="Uhlig S."/>
            <person name="Proctor R.H."/>
        </authorList>
    </citation>
    <scope>NUCLEOTIDE SEQUENCE</scope>
    <source>
        <strain evidence="3">NRRL 53441</strain>
    </source>
</reference>
<dbReference type="Proteomes" id="UP000605986">
    <property type="component" value="Unassembled WGS sequence"/>
</dbReference>
<dbReference type="GO" id="GO:0005829">
    <property type="term" value="C:cytosol"/>
    <property type="evidence" value="ECO:0007669"/>
    <property type="project" value="TreeGrafter"/>
</dbReference>
<evidence type="ECO:0008006" key="5">
    <source>
        <dbReference type="Google" id="ProtNLM"/>
    </source>
</evidence>
<gene>
    <name evidence="3" type="ORF">F53441_13561</name>
</gene>
<dbReference type="InterPro" id="IPR000648">
    <property type="entry name" value="Oxysterol-bd"/>
</dbReference>
<name>A0A8H4JN77_9HYPO</name>
<dbReference type="Gene3D" id="3.30.70.3490">
    <property type="match status" value="1"/>
</dbReference>
<accession>A0A8H4JN77</accession>
<dbReference type="PROSITE" id="PS01013">
    <property type="entry name" value="OSBP"/>
    <property type="match status" value="1"/>
</dbReference>
<comment type="caution">
    <text evidence="3">The sequence shown here is derived from an EMBL/GenBank/DDBJ whole genome shotgun (WGS) entry which is preliminary data.</text>
</comment>
<dbReference type="Pfam" id="PF01237">
    <property type="entry name" value="Oxysterol_BP"/>
    <property type="match status" value="2"/>
</dbReference>
<dbReference type="Gene3D" id="1.10.287.2720">
    <property type="match status" value="1"/>
</dbReference>
<dbReference type="SUPFAM" id="SSF144000">
    <property type="entry name" value="Oxysterol-binding protein-like"/>
    <property type="match status" value="1"/>
</dbReference>
<comment type="similarity">
    <text evidence="1 2">Belongs to the OSBP family.</text>
</comment>
<sequence length="399" mass="44946">MEPIPRTQRTIHDDSKSMGRRFVDLAKFLSTLKSDLDLANVTAPPFFLAPSSVVENPGSWAKRPTLFSAPTKELDPAKRSLSVLQLFLAGLRNQLYVAGAPNVSIKKPLNAFLGELFLASWTEGDSSSKLVVEQVSHHPPITAMHISSPDGIRADGYGRVEMTFNGNINIRQIGHAIIHIDRFDEDYLVPLTDVTVRGFMSACLYPEIIGTYTIVSSSGYISEIDFSGSGLFRGKKNSFEARIYHQDEPKKPCYKLSGVWSEGWKITDGKGKLIEEYTVDPETLASMNIDPLDEQDSRESRRAWGDVISALEQGNYRDASAAKHEVEEAQRQKRREEKVHGKTWEPLLFRSVSGEEHKVFHELAKGTKWKLQDHETKGVWRIDDESVERMRKQDGQITI</sequence>
<dbReference type="PANTHER" id="PTHR10972">
    <property type="entry name" value="OXYSTEROL-BINDING PROTEIN-RELATED"/>
    <property type="match status" value="1"/>
</dbReference>
<dbReference type="InterPro" id="IPR018494">
    <property type="entry name" value="Oxysterol-bd_CS"/>
</dbReference>
<proteinExistence type="inferred from homology"/>
<dbReference type="Gene3D" id="2.40.160.120">
    <property type="match status" value="1"/>
</dbReference>
<dbReference type="EMBL" id="JAADJG010000865">
    <property type="protein sequence ID" value="KAF4435206.1"/>
    <property type="molecule type" value="Genomic_DNA"/>
</dbReference>
<evidence type="ECO:0000313" key="3">
    <source>
        <dbReference type="EMBL" id="KAF4435206.1"/>
    </source>
</evidence>
<dbReference type="PANTHER" id="PTHR10972:SF92">
    <property type="entry name" value="OXYSTEROL BINDING PROTEIN"/>
    <property type="match status" value="1"/>
</dbReference>
<keyword evidence="4" id="KW-1185">Reference proteome</keyword>
<dbReference type="GO" id="GO:0008142">
    <property type="term" value="F:oxysterol binding"/>
    <property type="evidence" value="ECO:0007669"/>
    <property type="project" value="TreeGrafter"/>
</dbReference>
<organism evidence="3 4">
    <name type="scientific">Fusarium austroafricanum</name>
    <dbReference type="NCBI Taxonomy" id="2364996"/>
    <lineage>
        <taxon>Eukaryota</taxon>
        <taxon>Fungi</taxon>
        <taxon>Dikarya</taxon>
        <taxon>Ascomycota</taxon>
        <taxon>Pezizomycotina</taxon>
        <taxon>Sordariomycetes</taxon>
        <taxon>Hypocreomycetidae</taxon>
        <taxon>Hypocreales</taxon>
        <taxon>Nectriaceae</taxon>
        <taxon>Fusarium</taxon>
        <taxon>Fusarium concolor species complex</taxon>
    </lineage>
</organism>
<dbReference type="OrthoDB" id="14833at2759"/>
<dbReference type="InterPro" id="IPR037239">
    <property type="entry name" value="OSBP_sf"/>
</dbReference>
<evidence type="ECO:0000256" key="1">
    <source>
        <dbReference type="ARBA" id="ARBA00008842"/>
    </source>
</evidence>
<dbReference type="GO" id="GO:0016020">
    <property type="term" value="C:membrane"/>
    <property type="evidence" value="ECO:0007669"/>
    <property type="project" value="TreeGrafter"/>
</dbReference>
<evidence type="ECO:0000313" key="4">
    <source>
        <dbReference type="Proteomes" id="UP000605986"/>
    </source>
</evidence>
<evidence type="ECO:0000256" key="2">
    <source>
        <dbReference type="RuleBase" id="RU003844"/>
    </source>
</evidence>